<name>A0A9E7R0H9_9EURY</name>
<dbReference type="GO" id="GO:0016616">
    <property type="term" value="F:oxidoreductase activity, acting on the CH-OH group of donors, NAD or NADP as acceptor"/>
    <property type="evidence" value="ECO:0007669"/>
    <property type="project" value="TreeGrafter"/>
</dbReference>
<organism evidence="4 5">
    <name type="scientific">Salinirubellus salinus</name>
    <dbReference type="NCBI Taxonomy" id="1364945"/>
    <lineage>
        <taxon>Archaea</taxon>
        <taxon>Methanobacteriati</taxon>
        <taxon>Methanobacteriota</taxon>
        <taxon>Stenosarchaea group</taxon>
        <taxon>Halobacteria</taxon>
        <taxon>Halobacteriales</taxon>
        <taxon>Natronomonadaceae</taxon>
        <taxon>Salinirubellus</taxon>
    </lineage>
</organism>
<evidence type="ECO:0000259" key="3">
    <source>
        <dbReference type="SMART" id="SM00822"/>
    </source>
</evidence>
<gene>
    <name evidence="4" type="ORF">N0B31_14300</name>
</gene>
<proteinExistence type="inferred from homology"/>
<dbReference type="PANTHER" id="PTHR42760">
    <property type="entry name" value="SHORT-CHAIN DEHYDROGENASES/REDUCTASES FAMILY MEMBER"/>
    <property type="match status" value="1"/>
</dbReference>
<evidence type="ECO:0000313" key="4">
    <source>
        <dbReference type="EMBL" id="UWM53308.1"/>
    </source>
</evidence>
<dbReference type="InterPro" id="IPR020904">
    <property type="entry name" value="Sc_DH/Rdtase_CS"/>
</dbReference>
<dbReference type="KEGG" id="ssai:N0B31_14300"/>
<dbReference type="InterPro" id="IPR057326">
    <property type="entry name" value="KR_dom"/>
</dbReference>
<dbReference type="PRINTS" id="PR00081">
    <property type="entry name" value="GDHRDH"/>
</dbReference>
<dbReference type="EMBL" id="CP104003">
    <property type="protein sequence ID" value="UWM53308.1"/>
    <property type="molecule type" value="Genomic_DNA"/>
</dbReference>
<dbReference type="Gene3D" id="3.40.50.720">
    <property type="entry name" value="NAD(P)-binding Rossmann-like Domain"/>
    <property type="match status" value="1"/>
</dbReference>
<dbReference type="SMART" id="SM00822">
    <property type="entry name" value="PKS_KR"/>
    <property type="match status" value="1"/>
</dbReference>
<dbReference type="InterPro" id="IPR002347">
    <property type="entry name" value="SDR_fam"/>
</dbReference>
<dbReference type="PRINTS" id="PR00080">
    <property type="entry name" value="SDRFAMILY"/>
</dbReference>
<dbReference type="InterPro" id="IPR036291">
    <property type="entry name" value="NAD(P)-bd_dom_sf"/>
</dbReference>
<feature type="domain" description="Ketoreductase" evidence="3">
    <location>
        <begin position="7"/>
        <end position="189"/>
    </location>
</feature>
<dbReference type="RefSeq" id="WP_260592302.1">
    <property type="nucleotide sequence ID" value="NZ_CP104003.1"/>
</dbReference>
<evidence type="ECO:0000256" key="1">
    <source>
        <dbReference type="ARBA" id="ARBA00006484"/>
    </source>
</evidence>
<dbReference type="FunFam" id="3.40.50.720:FF:000084">
    <property type="entry name" value="Short-chain dehydrogenase reductase"/>
    <property type="match status" value="1"/>
</dbReference>
<dbReference type="Pfam" id="PF00106">
    <property type="entry name" value="adh_short"/>
    <property type="match status" value="1"/>
</dbReference>
<dbReference type="SUPFAM" id="SSF51735">
    <property type="entry name" value="NAD(P)-binding Rossmann-fold domains"/>
    <property type="match status" value="1"/>
</dbReference>
<reference evidence="4" key="1">
    <citation type="submission" date="2022-09" db="EMBL/GenBank/DDBJ databases">
        <title>Diverse halophilic archaea isolated from saline environments.</title>
        <authorList>
            <person name="Cui H.-L."/>
        </authorList>
    </citation>
    <scope>NUCLEOTIDE SEQUENCE</scope>
    <source>
        <strain evidence="4">ZS-35-S2</strain>
    </source>
</reference>
<dbReference type="GeneID" id="74943616"/>
<evidence type="ECO:0000256" key="2">
    <source>
        <dbReference type="RuleBase" id="RU000363"/>
    </source>
</evidence>
<keyword evidence="5" id="KW-1185">Reference proteome</keyword>
<dbReference type="CDD" id="cd05233">
    <property type="entry name" value="SDR_c"/>
    <property type="match status" value="1"/>
</dbReference>
<sequence>MTRLDDDVILVTGASRGLGREMSLRFAEEGARVVLLARDEAELESVAAEADGETLVTPADVTDGEAVAAAVDDAHDRFGRVDTLVNNAGIGLLSLDDGGSPLADIDPERWRTILDVNLTGVFECSRAVLPGMAERGEGNVVNISSGLGRRAAPGYAPYVASKFGLEGLTKTTALDYEDAGVNVNALDPGGRVNTAFWDHLPDEERQSILQPDVMNEAAVLLAAQGPGGVTGESMAADDWEARLG</sequence>
<comment type="similarity">
    <text evidence="1 2">Belongs to the short-chain dehydrogenases/reductases (SDR) family.</text>
</comment>
<protein>
    <submittedName>
        <fullName evidence="4">SDR family oxidoreductase</fullName>
    </submittedName>
</protein>
<accession>A0A9E7R0H9</accession>
<dbReference type="AlphaFoldDB" id="A0A9E7R0H9"/>
<evidence type="ECO:0000313" key="5">
    <source>
        <dbReference type="Proteomes" id="UP001057580"/>
    </source>
</evidence>
<dbReference type="Proteomes" id="UP001057580">
    <property type="component" value="Chromosome"/>
</dbReference>
<dbReference type="PROSITE" id="PS00061">
    <property type="entry name" value="ADH_SHORT"/>
    <property type="match status" value="1"/>
</dbReference>